<gene>
    <name evidence="2" type="ORF">JPH1_29260</name>
</gene>
<evidence type="ECO:0000313" key="3">
    <source>
        <dbReference type="Proteomes" id="UP000327362"/>
    </source>
</evidence>
<accession>A0AAI8X338</accession>
<organism evidence="2 3">
    <name type="scientific">Mycobacterium avium subsp. hominissuis</name>
    <dbReference type="NCBI Taxonomy" id="439334"/>
    <lineage>
        <taxon>Bacteria</taxon>
        <taxon>Bacillati</taxon>
        <taxon>Actinomycetota</taxon>
        <taxon>Actinomycetes</taxon>
        <taxon>Mycobacteriales</taxon>
        <taxon>Mycobacteriaceae</taxon>
        <taxon>Mycobacterium</taxon>
        <taxon>Mycobacterium avium complex (MAC)</taxon>
    </lineage>
</organism>
<proteinExistence type="predicted"/>
<name>A0AAI8X338_MYCAV</name>
<reference evidence="2 3" key="1">
    <citation type="submission" date="2019-09" db="EMBL/GenBank/DDBJ databases">
        <title>Complete genome sequence of Mycobacterium avium subsp. hominissuis strain JP-H-1.</title>
        <authorList>
            <person name="Kinoshita Y."/>
            <person name="Niwa H."/>
            <person name="Uchida-Fujii E."/>
            <person name="Nukada T."/>
        </authorList>
    </citation>
    <scope>NUCLEOTIDE SEQUENCE [LARGE SCALE GENOMIC DNA]</scope>
    <source>
        <strain evidence="2 3">JP-H-1</strain>
    </source>
</reference>
<dbReference type="AlphaFoldDB" id="A0AAI8X338"/>
<sequence>MRAILAWSPRVAGKVYGAVARLGVHRLKVLDSTPIGDWPRDRNALRGGAARSQCSTRWGHVESGEPGACSCHARDWQAPDDTMTTGVLSDIDGSGSVSHDS</sequence>
<protein>
    <submittedName>
        <fullName evidence="2">Uncharacterized protein</fullName>
    </submittedName>
</protein>
<dbReference type="Proteomes" id="UP000327362">
    <property type="component" value="Chromosome"/>
</dbReference>
<evidence type="ECO:0000256" key="1">
    <source>
        <dbReference type="SAM" id="MobiDB-lite"/>
    </source>
</evidence>
<evidence type="ECO:0000313" key="2">
    <source>
        <dbReference type="EMBL" id="BBN48451.1"/>
    </source>
</evidence>
<feature type="region of interest" description="Disordered" evidence="1">
    <location>
        <begin position="82"/>
        <end position="101"/>
    </location>
</feature>
<dbReference type="EMBL" id="AP020326">
    <property type="protein sequence ID" value="BBN48451.1"/>
    <property type="molecule type" value="Genomic_DNA"/>
</dbReference>